<evidence type="ECO:0000313" key="2">
    <source>
        <dbReference type="EMBL" id="GGG18838.1"/>
    </source>
</evidence>
<reference evidence="2" key="2">
    <citation type="submission" date="2020-09" db="EMBL/GenBank/DDBJ databases">
        <authorList>
            <person name="Sun Q."/>
            <person name="Sedlacek I."/>
        </authorList>
    </citation>
    <scope>NUCLEOTIDE SEQUENCE</scope>
    <source>
        <strain evidence="2">CCM 7905</strain>
    </source>
</reference>
<dbReference type="PANTHER" id="PTHR40518:SF1">
    <property type="entry name" value="ACETOACETATE DECARBOXYLASE"/>
    <property type="match status" value="1"/>
</dbReference>
<organism evidence="2 3">
    <name type="scientific">Rhodococcoides trifolii</name>
    <dbReference type="NCBI Taxonomy" id="908250"/>
    <lineage>
        <taxon>Bacteria</taxon>
        <taxon>Bacillati</taxon>
        <taxon>Actinomycetota</taxon>
        <taxon>Actinomycetes</taxon>
        <taxon>Mycobacteriales</taxon>
        <taxon>Nocardiaceae</taxon>
        <taxon>Rhodococcoides</taxon>
    </lineage>
</organism>
<proteinExistence type="predicted"/>
<dbReference type="InterPro" id="IPR023375">
    <property type="entry name" value="ADC_dom_sf"/>
</dbReference>
<protein>
    <recommendedName>
        <fullName evidence="4">Acetoacetate decarboxylase</fullName>
    </recommendedName>
</protein>
<evidence type="ECO:0000313" key="3">
    <source>
        <dbReference type="Proteomes" id="UP000654257"/>
    </source>
</evidence>
<evidence type="ECO:0008006" key="4">
    <source>
        <dbReference type="Google" id="ProtNLM"/>
    </source>
</evidence>
<feature type="region of interest" description="Disordered" evidence="1">
    <location>
        <begin position="1"/>
        <end position="21"/>
    </location>
</feature>
<sequence>MWSVAESTVDENRTLPVSPPPPWPAPVRATVWWHRATDDARSIGPKNSLPITVGAVIDYLDSPVGPYREILASPTTVKPGRGLGPLPRVAIPFIAVDSDASVHGGRTHWNLPKVLAEFTGDVLGEAGAQGEGWSVSTASIPVGPTFPVIGSTGFAQPTTGGLLLASGRMRGRARFAKVTVTSDGPTLGTWLPPGTYRGIQVVSGKIVTGPARNLPQPR</sequence>
<dbReference type="RefSeq" id="WP_188546283.1">
    <property type="nucleotide sequence ID" value="NZ_BMCU01000004.1"/>
</dbReference>
<dbReference type="AlphaFoldDB" id="A0A917G1Z0"/>
<comment type="caution">
    <text evidence="2">The sequence shown here is derived from an EMBL/GenBank/DDBJ whole genome shotgun (WGS) entry which is preliminary data.</text>
</comment>
<dbReference type="Gene3D" id="2.40.400.10">
    <property type="entry name" value="Acetoacetate decarboxylase-like"/>
    <property type="match status" value="1"/>
</dbReference>
<name>A0A917G1Z0_9NOCA</name>
<evidence type="ECO:0000256" key="1">
    <source>
        <dbReference type="SAM" id="MobiDB-lite"/>
    </source>
</evidence>
<accession>A0A917G1Z0</accession>
<dbReference type="SUPFAM" id="SSF160104">
    <property type="entry name" value="Acetoacetate decarboxylase-like"/>
    <property type="match status" value="1"/>
</dbReference>
<gene>
    <name evidence="2" type="ORF">GCM10007304_36020</name>
</gene>
<reference evidence="2" key="1">
    <citation type="journal article" date="2014" name="Int. J. Syst. Evol. Microbiol.">
        <title>Complete genome sequence of Corynebacterium casei LMG S-19264T (=DSM 44701T), isolated from a smear-ripened cheese.</title>
        <authorList>
            <consortium name="US DOE Joint Genome Institute (JGI-PGF)"/>
            <person name="Walter F."/>
            <person name="Albersmeier A."/>
            <person name="Kalinowski J."/>
            <person name="Ruckert C."/>
        </authorList>
    </citation>
    <scope>NUCLEOTIDE SEQUENCE</scope>
    <source>
        <strain evidence="2">CCM 7905</strain>
    </source>
</reference>
<dbReference type="EMBL" id="BMCU01000004">
    <property type="protein sequence ID" value="GGG18838.1"/>
    <property type="molecule type" value="Genomic_DNA"/>
</dbReference>
<keyword evidence="3" id="KW-1185">Reference proteome</keyword>
<dbReference type="PANTHER" id="PTHR40518">
    <property type="entry name" value="ACETOACETATE DECARBOXYLASE"/>
    <property type="match status" value="1"/>
</dbReference>
<dbReference type="Proteomes" id="UP000654257">
    <property type="component" value="Unassembled WGS sequence"/>
</dbReference>